<reference evidence="1 2" key="1">
    <citation type="journal article" date="2018" name="Nat. Biotechnol.">
        <title>A standardized bacterial taxonomy based on genome phylogeny substantially revises the tree of life.</title>
        <authorList>
            <person name="Parks D.H."/>
            <person name="Chuvochina M."/>
            <person name="Waite D.W."/>
            <person name="Rinke C."/>
            <person name="Skarshewski A."/>
            <person name="Chaumeil P.A."/>
            <person name="Hugenholtz P."/>
        </authorList>
    </citation>
    <scope>NUCLEOTIDE SEQUENCE [LARGE SCALE GENOMIC DNA]</scope>
    <source>
        <strain evidence="1">UBA9049</strain>
    </source>
</reference>
<comment type="caution">
    <text evidence="1">The sequence shown here is derived from an EMBL/GenBank/DDBJ whole genome shotgun (WGS) entry which is preliminary data.</text>
</comment>
<gene>
    <name evidence="1" type="ORF">DCF82_04165</name>
</gene>
<dbReference type="InterPro" id="IPR035965">
    <property type="entry name" value="PAS-like_dom_sf"/>
</dbReference>
<organism evidence="1 2">
    <name type="scientific">Marinobacter nauticus</name>
    <name type="common">Marinobacter hydrocarbonoclasticus</name>
    <name type="synonym">Marinobacter aquaeolei</name>
    <dbReference type="NCBI Taxonomy" id="2743"/>
    <lineage>
        <taxon>Bacteria</taxon>
        <taxon>Pseudomonadati</taxon>
        <taxon>Pseudomonadota</taxon>
        <taxon>Gammaproteobacteria</taxon>
        <taxon>Pseudomonadales</taxon>
        <taxon>Marinobacteraceae</taxon>
        <taxon>Marinobacter</taxon>
    </lineage>
</organism>
<feature type="non-terminal residue" evidence="1">
    <location>
        <position position="1"/>
    </location>
</feature>
<protein>
    <submittedName>
        <fullName evidence="1">Diguanylate cyclase</fullName>
    </submittedName>
</protein>
<dbReference type="AlphaFoldDB" id="A0A3B8WAR4"/>
<evidence type="ECO:0000313" key="2">
    <source>
        <dbReference type="Proteomes" id="UP000261325"/>
    </source>
</evidence>
<feature type="non-terminal residue" evidence="1">
    <location>
        <position position="45"/>
    </location>
</feature>
<proteinExistence type="predicted"/>
<evidence type="ECO:0000313" key="1">
    <source>
        <dbReference type="EMBL" id="HAC27004.1"/>
    </source>
</evidence>
<dbReference type="EMBL" id="DLYI01000046">
    <property type="protein sequence ID" value="HAC27004.1"/>
    <property type="molecule type" value="Genomic_DNA"/>
</dbReference>
<accession>A0A3B8WAR4</accession>
<dbReference type="Proteomes" id="UP000261325">
    <property type="component" value="Unassembled WGS sequence"/>
</dbReference>
<sequence length="45" mass="5204">LRRRERQLTVLMDNLPGMAYRCLPDEDWTMLFVSAGCADLTGYQP</sequence>
<dbReference type="SUPFAM" id="SSF55785">
    <property type="entry name" value="PYP-like sensor domain (PAS domain)"/>
    <property type="match status" value="1"/>
</dbReference>
<name>A0A3B8WAR4_MARNT</name>
<dbReference type="Gene3D" id="3.30.450.20">
    <property type="entry name" value="PAS domain"/>
    <property type="match status" value="1"/>
</dbReference>